<dbReference type="GO" id="GO:0004842">
    <property type="term" value="F:ubiquitin-protein transferase activity"/>
    <property type="evidence" value="ECO:0007669"/>
    <property type="project" value="TreeGrafter"/>
</dbReference>
<comment type="function">
    <text evidence="1">May be involved in environmental stress response.</text>
</comment>
<proteinExistence type="predicted"/>
<keyword evidence="5" id="KW-0346">Stress response</keyword>
<feature type="region of interest" description="Disordered" evidence="7">
    <location>
        <begin position="1"/>
        <end position="50"/>
    </location>
</feature>
<dbReference type="PROSITE" id="PS51039">
    <property type="entry name" value="ZF_AN1"/>
    <property type="match status" value="1"/>
</dbReference>
<dbReference type="AlphaFoldDB" id="A0AAP0BPR5"/>
<dbReference type="FunFam" id="4.10.1110.10:FF:000001">
    <property type="entry name" value="Zinc finger AN1-type containing 6"/>
    <property type="match status" value="1"/>
</dbReference>
<keyword evidence="2" id="KW-0479">Metal-binding</keyword>
<dbReference type="PANTHER" id="PTHR10634:SF22">
    <property type="entry name" value="ZINC FINGER A20 AND AN1 DOMAIN-CONTAINING STRESS-ASSOCIATED PROTEIN 5"/>
    <property type="match status" value="1"/>
</dbReference>
<dbReference type="Pfam" id="PF01428">
    <property type="entry name" value="zf-AN1"/>
    <property type="match status" value="1"/>
</dbReference>
<evidence type="ECO:0000313" key="9">
    <source>
        <dbReference type="EMBL" id="KAK8944956.1"/>
    </source>
</evidence>
<dbReference type="Gene3D" id="4.10.1110.10">
    <property type="entry name" value="AN1-like Zinc finger"/>
    <property type="match status" value="1"/>
</dbReference>
<sequence length="152" mass="16453">MAPESCNLGKDEAEMLKPPSSSSSSSPTNHSTSSGPSQPPPESPSCLPVEPFGVVQDQRTEKTETLTAFAIKIPSLSKIKGGSRPPAQFGNRCLICRKRTALAGFRCRCGDLFCALHRYSDRHDCSFDYKAAGREEISKANPLVRAAKIIKI</sequence>
<evidence type="ECO:0000256" key="2">
    <source>
        <dbReference type="ARBA" id="ARBA00022723"/>
    </source>
</evidence>
<evidence type="ECO:0000256" key="5">
    <source>
        <dbReference type="ARBA" id="ARBA00023016"/>
    </source>
</evidence>
<keyword evidence="4" id="KW-0862">Zinc</keyword>
<evidence type="ECO:0000256" key="7">
    <source>
        <dbReference type="SAM" id="MobiDB-lite"/>
    </source>
</evidence>
<evidence type="ECO:0000256" key="3">
    <source>
        <dbReference type="ARBA" id="ARBA00022771"/>
    </source>
</evidence>
<feature type="compositionally biased region" description="Low complexity" evidence="7">
    <location>
        <begin position="18"/>
        <end position="36"/>
    </location>
</feature>
<feature type="domain" description="AN1-type" evidence="8">
    <location>
        <begin position="87"/>
        <end position="133"/>
    </location>
</feature>
<dbReference type="SMART" id="SM00154">
    <property type="entry name" value="ZnF_AN1"/>
    <property type="match status" value="1"/>
</dbReference>
<dbReference type="EMBL" id="JBBWWQ010000006">
    <property type="protein sequence ID" value="KAK8944956.1"/>
    <property type="molecule type" value="Genomic_DNA"/>
</dbReference>
<evidence type="ECO:0000256" key="6">
    <source>
        <dbReference type="PROSITE-ProRule" id="PRU00449"/>
    </source>
</evidence>
<dbReference type="InterPro" id="IPR050652">
    <property type="entry name" value="AN1_A20_ZnFinger"/>
</dbReference>
<evidence type="ECO:0000313" key="10">
    <source>
        <dbReference type="Proteomes" id="UP001418222"/>
    </source>
</evidence>
<keyword evidence="3 6" id="KW-0863">Zinc-finger</keyword>
<reference evidence="9 10" key="1">
    <citation type="journal article" date="2022" name="Nat. Plants">
        <title>Genomes of leafy and leafless Platanthera orchids illuminate the evolution of mycoheterotrophy.</title>
        <authorList>
            <person name="Li M.H."/>
            <person name="Liu K.W."/>
            <person name="Li Z."/>
            <person name="Lu H.C."/>
            <person name="Ye Q.L."/>
            <person name="Zhang D."/>
            <person name="Wang J.Y."/>
            <person name="Li Y.F."/>
            <person name="Zhong Z.M."/>
            <person name="Liu X."/>
            <person name="Yu X."/>
            <person name="Liu D.K."/>
            <person name="Tu X.D."/>
            <person name="Liu B."/>
            <person name="Hao Y."/>
            <person name="Liao X.Y."/>
            <person name="Jiang Y.T."/>
            <person name="Sun W.H."/>
            <person name="Chen J."/>
            <person name="Chen Y.Q."/>
            <person name="Ai Y."/>
            <person name="Zhai J.W."/>
            <person name="Wu S.S."/>
            <person name="Zhou Z."/>
            <person name="Hsiao Y.Y."/>
            <person name="Wu W.L."/>
            <person name="Chen Y.Y."/>
            <person name="Lin Y.F."/>
            <person name="Hsu J.L."/>
            <person name="Li C.Y."/>
            <person name="Wang Z.W."/>
            <person name="Zhao X."/>
            <person name="Zhong W.Y."/>
            <person name="Ma X.K."/>
            <person name="Ma L."/>
            <person name="Huang J."/>
            <person name="Chen G.Z."/>
            <person name="Huang M.Z."/>
            <person name="Huang L."/>
            <person name="Peng D.H."/>
            <person name="Luo Y.B."/>
            <person name="Zou S.Q."/>
            <person name="Chen S.P."/>
            <person name="Lan S."/>
            <person name="Tsai W.C."/>
            <person name="Van de Peer Y."/>
            <person name="Liu Z.J."/>
        </authorList>
    </citation>
    <scope>NUCLEOTIDE SEQUENCE [LARGE SCALE GENOMIC DNA]</scope>
    <source>
        <strain evidence="9">Lor287</strain>
    </source>
</reference>
<protein>
    <submittedName>
        <fullName evidence="9">Zinc finger AN1 domain-containing stress-associated protein 15</fullName>
    </submittedName>
</protein>
<keyword evidence="10" id="KW-1185">Reference proteome</keyword>
<accession>A0AAP0BPR5</accession>
<evidence type="ECO:0000259" key="8">
    <source>
        <dbReference type="PROSITE" id="PS51039"/>
    </source>
</evidence>
<organism evidence="9 10">
    <name type="scientific">Platanthera zijinensis</name>
    <dbReference type="NCBI Taxonomy" id="2320716"/>
    <lineage>
        <taxon>Eukaryota</taxon>
        <taxon>Viridiplantae</taxon>
        <taxon>Streptophyta</taxon>
        <taxon>Embryophyta</taxon>
        <taxon>Tracheophyta</taxon>
        <taxon>Spermatophyta</taxon>
        <taxon>Magnoliopsida</taxon>
        <taxon>Liliopsida</taxon>
        <taxon>Asparagales</taxon>
        <taxon>Orchidaceae</taxon>
        <taxon>Orchidoideae</taxon>
        <taxon>Orchideae</taxon>
        <taxon>Orchidinae</taxon>
        <taxon>Platanthera</taxon>
    </lineage>
</organism>
<dbReference type="GO" id="GO:0016567">
    <property type="term" value="P:protein ubiquitination"/>
    <property type="evidence" value="ECO:0007669"/>
    <property type="project" value="TreeGrafter"/>
</dbReference>
<name>A0AAP0BPR5_9ASPA</name>
<dbReference type="PANTHER" id="PTHR10634">
    <property type="entry name" value="AN1-TYPE ZINC FINGER PROTEIN"/>
    <property type="match status" value="1"/>
</dbReference>
<dbReference type="SUPFAM" id="SSF118310">
    <property type="entry name" value="AN1-like Zinc finger"/>
    <property type="match status" value="1"/>
</dbReference>
<evidence type="ECO:0000256" key="4">
    <source>
        <dbReference type="ARBA" id="ARBA00022833"/>
    </source>
</evidence>
<gene>
    <name evidence="9" type="primary">SAP15</name>
    <name evidence="9" type="ORF">KSP39_PZI008121</name>
</gene>
<dbReference type="Proteomes" id="UP001418222">
    <property type="component" value="Unassembled WGS sequence"/>
</dbReference>
<dbReference type="InterPro" id="IPR035896">
    <property type="entry name" value="AN1-like_Znf"/>
</dbReference>
<dbReference type="InterPro" id="IPR000058">
    <property type="entry name" value="Znf_AN1"/>
</dbReference>
<comment type="caution">
    <text evidence="9">The sequence shown here is derived from an EMBL/GenBank/DDBJ whole genome shotgun (WGS) entry which is preliminary data.</text>
</comment>
<evidence type="ECO:0000256" key="1">
    <source>
        <dbReference type="ARBA" id="ARBA00003732"/>
    </source>
</evidence>
<dbReference type="GO" id="GO:0008270">
    <property type="term" value="F:zinc ion binding"/>
    <property type="evidence" value="ECO:0007669"/>
    <property type="project" value="UniProtKB-KW"/>
</dbReference>